<keyword evidence="1" id="KW-0732">Signal</keyword>
<sequence>MFNVFRLLFISALLWSANSYSHNQEITKQTIEVGNIKLHYEFADGQSEANQAAFTETIVAGFEYYQQLFGGYPRDLHGETYNDITVRIRYGDFLSGEADPKLIMLTWSDAVMFGVHNWRTMLLHELFHLWSAESFRYSDGREHWFNEGFSEFYAFKAATKLGMIDGRDALTIASQPIGFYYSANGLGKISLREAGKNNKSKFNNYFFVYHGGWVAAMLLDHDIRSKTDNNCSLDQSMRFLYQNYPRNEKLYDSDTIVAAIKDCYSLDYSVFFERYIDGTEIMPVSEYFDVGKALWNYEFGSENIQQHRYLYQSLGLN</sequence>
<protein>
    <recommendedName>
        <fullName evidence="4">Peptidase M61 catalytic domain-containing protein</fullName>
    </recommendedName>
</protein>
<gene>
    <name evidence="2" type="ORF">CWI78_09510</name>
</gene>
<dbReference type="OrthoDB" id="1467486at2"/>
<keyword evidence="3" id="KW-1185">Reference proteome</keyword>
<dbReference type="Proteomes" id="UP000288058">
    <property type="component" value="Unassembled WGS sequence"/>
</dbReference>
<accession>A0A432YYM6</accession>
<feature type="signal peptide" evidence="1">
    <location>
        <begin position="1"/>
        <end position="21"/>
    </location>
</feature>
<dbReference type="SUPFAM" id="SSF55486">
    <property type="entry name" value="Metalloproteases ('zincins'), catalytic domain"/>
    <property type="match status" value="1"/>
</dbReference>
<name>A0A432YYM6_9GAMM</name>
<feature type="chain" id="PRO_5019353710" description="Peptidase M61 catalytic domain-containing protein" evidence="1">
    <location>
        <begin position="22"/>
        <end position="317"/>
    </location>
</feature>
<dbReference type="RefSeq" id="WP_126782538.1">
    <property type="nucleotide sequence ID" value="NZ_PIQC01000006.1"/>
</dbReference>
<dbReference type="EMBL" id="PIQC01000006">
    <property type="protein sequence ID" value="RUO68443.1"/>
    <property type="molecule type" value="Genomic_DNA"/>
</dbReference>
<comment type="caution">
    <text evidence="2">The sequence shown here is derived from an EMBL/GenBank/DDBJ whole genome shotgun (WGS) entry which is preliminary data.</text>
</comment>
<evidence type="ECO:0008006" key="4">
    <source>
        <dbReference type="Google" id="ProtNLM"/>
    </source>
</evidence>
<evidence type="ECO:0000313" key="3">
    <source>
        <dbReference type="Proteomes" id="UP000288058"/>
    </source>
</evidence>
<proteinExistence type="predicted"/>
<reference evidence="3" key="1">
    <citation type="journal article" date="2018" name="Front. Microbiol.">
        <title>Genome-Based Analysis Reveals the Taxonomy and Diversity of the Family Idiomarinaceae.</title>
        <authorList>
            <person name="Liu Y."/>
            <person name="Lai Q."/>
            <person name="Shao Z."/>
        </authorList>
    </citation>
    <scope>NUCLEOTIDE SEQUENCE [LARGE SCALE GENOMIC DNA]</scope>
    <source>
        <strain evidence="3">R22</strain>
    </source>
</reference>
<evidence type="ECO:0000256" key="1">
    <source>
        <dbReference type="SAM" id="SignalP"/>
    </source>
</evidence>
<organism evidence="2 3">
    <name type="scientific">Idiomarina ramblicola</name>
    <dbReference type="NCBI Taxonomy" id="263724"/>
    <lineage>
        <taxon>Bacteria</taxon>
        <taxon>Pseudomonadati</taxon>
        <taxon>Pseudomonadota</taxon>
        <taxon>Gammaproteobacteria</taxon>
        <taxon>Alteromonadales</taxon>
        <taxon>Idiomarinaceae</taxon>
        <taxon>Idiomarina</taxon>
    </lineage>
</organism>
<evidence type="ECO:0000313" key="2">
    <source>
        <dbReference type="EMBL" id="RUO68443.1"/>
    </source>
</evidence>
<dbReference type="Gene3D" id="1.10.390.10">
    <property type="entry name" value="Neutral Protease Domain 2"/>
    <property type="match status" value="1"/>
</dbReference>
<dbReference type="AlphaFoldDB" id="A0A432YYM6"/>
<dbReference type="InterPro" id="IPR027268">
    <property type="entry name" value="Peptidase_M4/M1_CTD_sf"/>
</dbReference>